<proteinExistence type="predicted"/>
<protein>
    <submittedName>
        <fullName evidence="1">Uncharacterized protein</fullName>
    </submittedName>
</protein>
<evidence type="ECO:0000313" key="1">
    <source>
        <dbReference type="EMBL" id="KAI0087155.1"/>
    </source>
</evidence>
<gene>
    <name evidence="1" type="ORF">BDY19DRAFT_304741</name>
</gene>
<reference evidence="1" key="1">
    <citation type="journal article" date="2021" name="Environ. Microbiol.">
        <title>Gene family expansions and transcriptome signatures uncover fungal adaptations to wood decay.</title>
        <authorList>
            <person name="Hage H."/>
            <person name="Miyauchi S."/>
            <person name="Viragh M."/>
            <person name="Drula E."/>
            <person name="Min B."/>
            <person name="Chaduli D."/>
            <person name="Navarro D."/>
            <person name="Favel A."/>
            <person name="Norest M."/>
            <person name="Lesage-Meessen L."/>
            <person name="Balint B."/>
            <person name="Merenyi Z."/>
            <person name="de Eugenio L."/>
            <person name="Morin E."/>
            <person name="Martinez A.T."/>
            <person name="Baldrian P."/>
            <person name="Stursova M."/>
            <person name="Martinez M.J."/>
            <person name="Novotny C."/>
            <person name="Magnuson J.K."/>
            <person name="Spatafora J.W."/>
            <person name="Maurice S."/>
            <person name="Pangilinan J."/>
            <person name="Andreopoulos W."/>
            <person name="LaButti K."/>
            <person name="Hundley H."/>
            <person name="Na H."/>
            <person name="Kuo A."/>
            <person name="Barry K."/>
            <person name="Lipzen A."/>
            <person name="Henrissat B."/>
            <person name="Riley R."/>
            <person name="Ahrendt S."/>
            <person name="Nagy L.G."/>
            <person name="Grigoriev I.V."/>
            <person name="Martin F."/>
            <person name="Rosso M.N."/>
        </authorList>
    </citation>
    <scope>NUCLEOTIDE SEQUENCE</scope>
    <source>
        <strain evidence="1">CBS 384.51</strain>
    </source>
</reference>
<dbReference type="EMBL" id="MU274919">
    <property type="protein sequence ID" value="KAI0087155.1"/>
    <property type="molecule type" value="Genomic_DNA"/>
</dbReference>
<name>A0ACB8TYT2_9APHY</name>
<accession>A0ACB8TYT2</accession>
<evidence type="ECO:0000313" key="2">
    <source>
        <dbReference type="Proteomes" id="UP001055072"/>
    </source>
</evidence>
<keyword evidence="2" id="KW-1185">Reference proteome</keyword>
<dbReference type="Proteomes" id="UP001055072">
    <property type="component" value="Unassembled WGS sequence"/>
</dbReference>
<organism evidence="1 2">
    <name type="scientific">Irpex rosettiformis</name>
    <dbReference type="NCBI Taxonomy" id="378272"/>
    <lineage>
        <taxon>Eukaryota</taxon>
        <taxon>Fungi</taxon>
        <taxon>Dikarya</taxon>
        <taxon>Basidiomycota</taxon>
        <taxon>Agaricomycotina</taxon>
        <taxon>Agaricomycetes</taxon>
        <taxon>Polyporales</taxon>
        <taxon>Irpicaceae</taxon>
        <taxon>Irpex</taxon>
    </lineage>
</organism>
<comment type="caution">
    <text evidence="1">The sequence shown here is derived from an EMBL/GenBank/DDBJ whole genome shotgun (WGS) entry which is preliminary data.</text>
</comment>
<sequence length="616" mass="69168">MNFKLVFRALRRISLWSLEFYSDVHVEGKEHITKAGPLIVTPCHHNEIIDIATLTVTMPHRRCVCFWAKASMFKNPISGWILTSSGAIPVRRNPNSVAASGTNGNSNDSSQPNTNANEMHMSLFRGTFEALDIGEIIGLFPEGTSYTEPQIAQIKDGASYAALEYARWQHQDSHKNKKNMELTVVPVGIVYTNKSRYQSRVLVRFGEPIKLDFFAKRYLSAPDSEASRTVIKGLTAEVEKRLMELTINAPDWDTWFAASIARDIAWKGSENVPTKDWVTVSQNFIDLFTDAASTTSVTSTKGKKTLVAYYGLLHYTDISHDTLVQVYPSTALPSTFGALITFIKHLIILLVHPRFWLFLPAFLLHIPAYIIGPLAARKLAKPGEEETIAELTVVPAGLAYGITSWIASYKLANALLDGYFAGSWLSLPDILKKAGEWFVKEVPSVYGLKRVAATLTIMYWTTWVVFKWHSLLVKGNYRQYQRVLVSWKVLLGVLSNSTRDIPTDKLERYTLPPLPAANEYIKRRNQASDISDSDRTARSKVKSPGSTRLIRHLFAARGAAESVVRELSHCEVLEPPCEAIPFVVCTRYPHQVEFMITKPLKLVESDGQLMHESWCA</sequence>